<dbReference type="EMBL" id="JAHRIP010046076">
    <property type="protein sequence ID" value="MEQ2297901.1"/>
    <property type="molecule type" value="Genomic_DNA"/>
</dbReference>
<proteinExistence type="predicted"/>
<name>A0ABV0YWT6_9TELE</name>
<sequence>GDYIWRHRWDSDCEAVILLHRRTPHINYLIIVTQVVESAVRNKGDACPRGLCVLRWRKAIREHQSCGNWQNTIIQHTFPLLDSEVDKLQFEIK</sequence>
<dbReference type="Proteomes" id="UP001469553">
    <property type="component" value="Unassembled WGS sequence"/>
</dbReference>
<keyword evidence="2" id="KW-1185">Reference proteome</keyword>
<gene>
    <name evidence="1" type="ORF">AMECASPLE_039529</name>
</gene>
<comment type="caution">
    <text evidence="1">The sequence shown here is derived from an EMBL/GenBank/DDBJ whole genome shotgun (WGS) entry which is preliminary data.</text>
</comment>
<protein>
    <submittedName>
        <fullName evidence="1">Uncharacterized protein</fullName>
    </submittedName>
</protein>
<evidence type="ECO:0000313" key="2">
    <source>
        <dbReference type="Proteomes" id="UP001469553"/>
    </source>
</evidence>
<reference evidence="1 2" key="1">
    <citation type="submission" date="2021-06" db="EMBL/GenBank/DDBJ databases">
        <authorList>
            <person name="Palmer J.M."/>
        </authorList>
    </citation>
    <scope>NUCLEOTIDE SEQUENCE [LARGE SCALE GENOMIC DNA]</scope>
    <source>
        <strain evidence="1 2">AS_MEX2019</strain>
        <tissue evidence="1">Muscle</tissue>
    </source>
</reference>
<organism evidence="1 2">
    <name type="scientific">Ameca splendens</name>
    <dbReference type="NCBI Taxonomy" id="208324"/>
    <lineage>
        <taxon>Eukaryota</taxon>
        <taxon>Metazoa</taxon>
        <taxon>Chordata</taxon>
        <taxon>Craniata</taxon>
        <taxon>Vertebrata</taxon>
        <taxon>Euteleostomi</taxon>
        <taxon>Actinopterygii</taxon>
        <taxon>Neopterygii</taxon>
        <taxon>Teleostei</taxon>
        <taxon>Neoteleostei</taxon>
        <taxon>Acanthomorphata</taxon>
        <taxon>Ovalentaria</taxon>
        <taxon>Atherinomorphae</taxon>
        <taxon>Cyprinodontiformes</taxon>
        <taxon>Goodeidae</taxon>
        <taxon>Ameca</taxon>
    </lineage>
</organism>
<evidence type="ECO:0000313" key="1">
    <source>
        <dbReference type="EMBL" id="MEQ2297901.1"/>
    </source>
</evidence>
<feature type="non-terminal residue" evidence="1">
    <location>
        <position position="1"/>
    </location>
</feature>
<accession>A0ABV0YWT6</accession>